<dbReference type="AlphaFoldDB" id="A0A1X3H263"/>
<reference evidence="1 2" key="1">
    <citation type="submission" date="2017-03" db="EMBL/GenBank/DDBJ databases">
        <title>Whole genome sequences of fourteen strains of Bradyrhizobium canariense and one strain of Bradyrhizobium japonicum isolated from Lupinus (Papilionoideae: Genisteae) species in Algeria.</title>
        <authorList>
            <person name="Crovadore J."/>
            <person name="Chekireb D."/>
            <person name="Brachmann A."/>
            <person name="Chablais R."/>
            <person name="Cochard B."/>
            <person name="Lefort F."/>
        </authorList>
    </citation>
    <scope>NUCLEOTIDE SEQUENCE [LARGE SCALE GENOMIC DNA]</scope>
    <source>
        <strain evidence="1 2">UBMA195</strain>
    </source>
</reference>
<protein>
    <submittedName>
        <fullName evidence="1">Uncharacterized protein</fullName>
    </submittedName>
</protein>
<evidence type="ECO:0000313" key="2">
    <source>
        <dbReference type="Proteomes" id="UP000193553"/>
    </source>
</evidence>
<gene>
    <name evidence="1" type="ORF">BSZ18_25855</name>
</gene>
<accession>A0A1X3H263</accession>
<evidence type="ECO:0000313" key="1">
    <source>
        <dbReference type="EMBL" id="OSJ05591.1"/>
    </source>
</evidence>
<sequence length="71" mass="7850">MQLHCLKLSILDCANFGQERFLGPEKQMKIGLAQRRVMRGTAFLSVLWWFCSAAIASDAQTYQTAAAVAVS</sequence>
<dbReference type="Proteomes" id="UP000193553">
    <property type="component" value="Unassembled WGS sequence"/>
</dbReference>
<proteinExistence type="predicted"/>
<organism evidence="1 2">
    <name type="scientific">Bradyrhizobium canariense</name>
    <dbReference type="NCBI Taxonomy" id="255045"/>
    <lineage>
        <taxon>Bacteria</taxon>
        <taxon>Pseudomonadati</taxon>
        <taxon>Pseudomonadota</taxon>
        <taxon>Alphaproteobacteria</taxon>
        <taxon>Hyphomicrobiales</taxon>
        <taxon>Nitrobacteraceae</taxon>
        <taxon>Bradyrhizobium</taxon>
    </lineage>
</organism>
<name>A0A1X3H263_9BRAD</name>
<comment type="caution">
    <text evidence="1">The sequence shown here is derived from an EMBL/GenBank/DDBJ whole genome shotgun (WGS) entry which is preliminary data.</text>
</comment>
<dbReference type="EMBL" id="NAFI01000182">
    <property type="protein sequence ID" value="OSJ05591.1"/>
    <property type="molecule type" value="Genomic_DNA"/>
</dbReference>